<evidence type="ECO:0000313" key="3">
    <source>
        <dbReference type="Proteomes" id="UP000002287"/>
    </source>
</evidence>
<feature type="chain" id="PRO_5002670843" description="Lipoprotein" evidence="1">
    <location>
        <begin position="33"/>
        <end position="150"/>
    </location>
</feature>
<sequence length="150" mass="15770">MSTLSPLLVRLRRRAALPAIALIAALATPAMAQNAAPATARVSAQTTARVSAQTSTSAAEVAVALPNCGWDSSVLPSGVALGPALVYYHYHLDNGPDWIGQEVICPGNLMNGRSLNTIETLLLQAQIAREHPERKDVVIPPDSVTRGVRG</sequence>
<gene>
    <name evidence="2" type="ordered locus">Bcep1808_2160</name>
</gene>
<keyword evidence="1" id="KW-0732">Signal</keyword>
<name>A4JFV9_BURVG</name>
<dbReference type="KEGG" id="bvi:Bcep1808_2160"/>
<reference evidence="3" key="1">
    <citation type="submission" date="2007-03" db="EMBL/GenBank/DDBJ databases">
        <title>Complete sequence of chromosome 1 of Burkholderia vietnamiensis G4.</title>
        <authorList>
            <consortium name="US DOE Joint Genome Institute"/>
            <person name="Copeland A."/>
            <person name="Lucas S."/>
            <person name="Lapidus A."/>
            <person name="Barry K."/>
            <person name="Detter J.C."/>
            <person name="Glavina del Rio T."/>
            <person name="Hammon N."/>
            <person name="Israni S."/>
            <person name="Dalin E."/>
            <person name="Tice H."/>
            <person name="Pitluck S."/>
            <person name="Chain P."/>
            <person name="Malfatti S."/>
            <person name="Shin M."/>
            <person name="Vergez L."/>
            <person name="Schmutz J."/>
            <person name="Larimer F."/>
            <person name="Land M."/>
            <person name="Hauser L."/>
            <person name="Kyrpides N."/>
            <person name="Tiedje J."/>
            <person name="Richardson P."/>
        </authorList>
    </citation>
    <scope>NUCLEOTIDE SEQUENCE [LARGE SCALE GENOMIC DNA]</scope>
    <source>
        <strain evidence="3">G4 / LMG 22486</strain>
    </source>
</reference>
<evidence type="ECO:0008006" key="4">
    <source>
        <dbReference type="Google" id="ProtNLM"/>
    </source>
</evidence>
<accession>A4JFV9</accession>
<dbReference type="Proteomes" id="UP000002287">
    <property type="component" value="Chromosome 1"/>
</dbReference>
<evidence type="ECO:0000313" key="2">
    <source>
        <dbReference type="EMBL" id="ABO55162.1"/>
    </source>
</evidence>
<evidence type="ECO:0000256" key="1">
    <source>
        <dbReference type="SAM" id="SignalP"/>
    </source>
</evidence>
<feature type="signal peptide" evidence="1">
    <location>
        <begin position="1"/>
        <end position="32"/>
    </location>
</feature>
<dbReference type="AlphaFoldDB" id="A4JFV9"/>
<organism evidence="2 3">
    <name type="scientific">Burkholderia vietnamiensis (strain G4 / LMG 22486)</name>
    <name type="common">Burkholderia cepacia (strain R1808)</name>
    <dbReference type="NCBI Taxonomy" id="269482"/>
    <lineage>
        <taxon>Bacteria</taxon>
        <taxon>Pseudomonadati</taxon>
        <taxon>Pseudomonadota</taxon>
        <taxon>Betaproteobacteria</taxon>
        <taxon>Burkholderiales</taxon>
        <taxon>Burkholderiaceae</taxon>
        <taxon>Burkholderia</taxon>
        <taxon>Burkholderia cepacia complex</taxon>
    </lineage>
</organism>
<protein>
    <recommendedName>
        <fullName evidence="4">Lipoprotein</fullName>
    </recommendedName>
</protein>
<proteinExistence type="predicted"/>
<dbReference type="HOGENOM" id="CLU_1737133_0_0_4"/>
<dbReference type="EMBL" id="CP000614">
    <property type="protein sequence ID" value="ABO55162.1"/>
    <property type="molecule type" value="Genomic_DNA"/>
</dbReference>